<keyword evidence="3 8" id="KW-0808">Transferase</keyword>
<dbReference type="CDD" id="cd00616">
    <property type="entry name" value="AHBA_syn"/>
    <property type="match status" value="1"/>
</dbReference>
<comment type="cofactor">
    <cofactor evidence="1">
        <name>pyridoxal 5'-phosphate</name>
        <dbReference type="ChEBI" id="CHEBI:597326"/>
    </cofactor>
</comment>
<dbReference type="EMBL" id="WBOF01000006">
    <property type="protein sequence ID" value="MQS17763.1"/>
    <property type="molecule type" value="Genomic_DNA"/>
</dbReference>
<dbReference type="RefSeq" id="WP_153471261.1">
    <property type="nucleotide sequence ID" value="NZ_WBOF01000006.1"/>
</dbReference>
<dbReference type="InterPro" id="IPR000653">
    <property type="entry name" value="DegT/StrS_aminotransferase"/>
</dbReference>
<gene>
    <name evidence="8" type="ORF">F7Q99_37645</name>
</gene>
<proteinExistence type="inferred from homology"/>
<dbReference type="AlphaFoldDB" id="A0A6N7L6I2"/>
<evidence type="ECO:0000256" key="6">
    <source>
        <dbReference type="PIRSR" id="PIRSR000390-1"/>
    </source>
</evidence>
<evidence type="ECO:0000313" key="9">
    <source>
        <dbReference type="Proteomes" id="UP000450000"/>
    </source>
</evidence>
<evidence type="ECO:0000256" key="5">
    <source>
        <dbReference type="ARBA" id="ARBA00038398"/>
    </source>
</evidence>
<feature type="active site" description="Proton acceptor" evidence="6">
    <location>
        <position position="185"/>
    </location>
</feature>
<dbReference type="GO" id="GO:0000271">
    <property type="term" value="P:polysaccharide biosynthetic process"/>
    <property type="evidence" value="ECO:0007669"/>
    <property type="project" value="TreeGrafter"/>
</dbReference>
<dbReference type="Gene3D" id="3.40.640.10">
    <property type="entry name" value="Type I PLP-dependent aspartate aminotransferase-like (Major domain)"/>
    <property type="match status" value="1"/>
</dbReference>
<evidence type="ECO:0000256" key="4">
    <source>
        <dbReference type="ARBA" id="ARBA00022898"/>
    </source>
</evidence>
<evidence type="ECO:0000256" key="1">
    <source>
        <dbReference type="ARBA" id="ARBA00001933"/>
    </source>
</evidence>
<dbReference type="Gene3D" id="3.90.1150.10">
    <property type="entry name" value="Aspartate Aminotransferase, domain 1"/>
    <property type="match status" value="1"/>
</dbReference>
<dbReference type="GO" id="GO:0030170">
    <property type="term" value="F:pyridoxal phosphate binding"/>
    <property type="evidence" value="ECO:0007669"/>
    <property type="project" value="TreeGrafter"/>
</dbReference>
<keyword evidence="4 7" id="KW-0663">Pyridoxal phosphate</keyword>
<evidence type="ECO:0000256" key="7">
    <source>
        <dbReference type="PIRSR" id="PIRSR000390-2"/>
    </source>
</evidence>
<dbReference type="SUPFAM" id="SSF53383">
    <property type="entry name" value="PLP-dependent transferases"/>
    <property type="match status" value="1"/>
</dbReference>
<evidence type="ECO:0000256" key="2">
    <source>
        <dbReference type="ARBA" id="ARBA00022576"/>
    </source>
</evidence>
<dbReference type="PANTHER" id="PTHR30244">
    <property type="entry name" value="TRANSAMINASE"/>
    <property type="match status" value="1"/>
</dbReference>
<dbReference type="PANTHER" id="PTHR30244:SF34">
    <property type="entry name" value="DTDP-4-AMINO-4,6-DIDEOXYGALACTOSE TRANSAMINASE"/>
    <property type="match status" value="1"/>
</dbReference>
<sequence length="377" mass="40197">MGVPAARIVFDESDRTAVAEAVAEILATGALTLGPWTERFEQAFAAEHGASHAVAVSSGTAALEVILRSVDVRDRDVIVPAVTFYATAGAVLHAGGRPVIADVDRATLALSPDTLEAALTPGTAAVVLVHIGGLITPDAEALRAVCNRRGIPLVEDAAHAHGSSLDGRAAGSFGLAGAFSFYPTKVTTSGEGGMILTESPELRDEARIYRDQGKGSFTTNHHVRPGYSWRMSELNAAVGAVHLRRLKEFIETRRAVARRYDAALAGLDGLEPVLEPAGCRSNYYKYVALLPPGVERAEFKRAVAEEHGVRLSGEVYDLPLHLQPVLAPYRRGPLPVAEDVCARQICLPVHSDMTEDEAEQVIEAVSAVHRRLAGQRP</sequence>
<keyword evidence="2 8" id="KW-0032">Aminotransferase</keyword>
<dbReference type="Proteomes" id="UP000450000">
    <property type="component" value="Unassembled WGS sequence"/>
</dbReference>
<feature type="modified residue" description="N6-(pyridoxal phosphate)lysine" evidence="7">
    <location>
        <position position="185"/>
    </location>
</feature>
<keyword evidence="9" id="KW-1185">Reference proteome</keyword>
<dbReference type="InterPro" id="IPR015424">
    <property type="entry name" value="PyrdxlP-dep_Trfase"/>
</dbReference>
<comment type="caution">
    <text evidence="8">The sequence shown here is derived from an EMBL/GenBank/DDBJ whole genome shotgun (WGS) entry which is preliminary data.</text>
</comment>
<dbReference type="OrthoDB" id="5342089at2"/>
<accession>A0A6N7L6I2</accession>
<organism evidence="8 9">
    <name type="scientific">Streptomyces kaniharaensis</name>
    <dbReference type="NCBI Taxonomy" id="212423"/>
    <lineage>
        <taxon>Bacteria</taxon>
        <taxon>Bacillati</taxon>
        <taxon>Actinomycetota</taxon>
        <taxon>Actinomycetes</taxon>
        <taxon>Kitasatosporales</taxon>
        <taxon>Streptomycetaceae</taxon>
        <taxon>Streptomyces</taxon>
    </lineage>
</organism>
<evidence type="ECO:0000256" key="3">
    <source>
        <dbReference type="ARBA" id="ARBA00022679"/>
    </source>
</evidence>
<evidence type="ECO:0000313" key="8">
    <source>
        <dbReference type="EMBL" id="MQS17763.1"/>
    </source>
</evidence>
<dbReference type="GO" id="GO:0008483">
    <property type="term" value="F:transaminase activity"/>
    <property type="evidence" value="ECO:0007669"/>
    <property type="project" value="UniProtKB-KW"/>
</dbReference>
<reference evidence="8 9" key="1">
    <citation type="submission" date="2019-09" db="EMBL/GenBank/DDBJ databases">
        <title>Genome Sequences of Streptomyces kaniharaensis ATCC 21070.</title>
        <authorList>
            <person name="Zhu W."/>
            <person name="De Crecy-Lagard V."/>
            <person name="Richards N.G."/>
        </authorList>
    </citation>
    <scope>NUCLEOTIDE SEQUENCE [LARGE SCALE GENOMIC DNA]</scope>
    <source>
        <strain evidence="8 9">SF-557</strain>
    </source>
</reference>
<protein>
    <submittedName>
        <fullName evidence="8">DegT/DnrJ/EryC1/StrS family aminotransferase</fullName>
    </submittedName>
</protein>
<dbReference type="InterPro" id="IPR015422">
    <property type="entry name" value="PyrdxlP-dep_Trfase_small"/>
</dbReference>
<dbReference type="InterPro" id="IPR015421">
    <property type="entry name" value="PyrdxlP-dep_Trfase_major"/>
</dbReference>
<dbReference type="PIRSF" id="PIRSF000390">
    <property type="entry name" value="PLP_StrS"/>
    <property type="match status" value="1"/>
</dbReference>
<dbReference type="Pfam" id="PF01041">
    <property type="entry name" value="DegT_DnrJ_EryC1"/>
    <property type="match status" value="1"/>
</dbReference>
<comment type="similarity">
    <text evidence="5">Belongs to the DegT/DnrJ/EryC1 family. L-glutamine:2-deoxy-scyllo-inosose/scyllo-inosose aminotransferase subfamily.</text>
</comment>
<name>A0A6N7L6I2_9ACTN</name>